<name>A0A0C2MSP6_THEKT</name>
<keyword evidence="2" id="KW-0808">Transferase</keyword>
<dbReference type="PANTHER" id="PTHR12287">
    <property type="entry name" value="EPIDERMAL GROWTH FACTOR RECEPTOR KINASE SUBSTRATE EPS8-RELATED PROTEIN"/>
    <property type="match status" value="1"/>
</dbReference>
<feature type="domain" description="EPS8 spectrin-like" evidence="1">
    <location>
        <begin position="131"/>
        <end position="243"/>
    </location>
</feature>
<dbReference type="GO" id="GO:0016301">
    <property type="term" value="F:kinase activity"/>
    <property type="evidence" value="ECO:0007669"/>
    <property type="project" value="UniProtKB-KW"/>
</dbReference>
<organism evidence="2 3">
    <name type="scientific">Thelohanellus kitauei</name>
    <name type="common">Myxosporean</name>
    <dbReference type="NCBI Taxonomy" id="669202"/>
    <lineage>
        <taxon>Eukaryota</taxon>
        <taxon>Metazoa</taxon>
        <taxon>Cnidaria</taxon>
        <taxon>Myxozoa</taxon>
        <taxon>Myxosporea</taxon>
        <taxon>Bivalvulida</taxon>
        <taxon>Platysporina</taxon>
        <taxon>Myxobolidae</taxon>
        <taxon>Thelohanellus</taxon>
    </lineage>
</organism>
<dbReference type="Pfam" id="PF22975">
    <property type="entry name" value="EPS8_2nd"/>
    <property type="match status" value="1"/>
</dbReference>
<evidence type="ECO:0000313" key="2">
    <source>
        <dbReference type="EMBL" id="KII64717.1"/>
    </source>
</evidence>
<keyword evidence="2" id="KW-0418">Kinase</keyword>
<protein>
    <submittedName>
        <fullName evidence="2">Epidermal growth factor receptor kinase substrate 8</fullName>
    </submittedName>
</protein>
<dbReference type="GO" id="GO:0007266">
    <property type="term" value="P:Rho protein signal transduction"/>
    <property type="evidence" value="ECO:0007669"/>
    <property type="project" value="TreeGrafter"/>
</dbReference>
<dbReference type="GO" id="GO:0035023">
    <property type="term" value="P:regulation of Rho protein signal transduction"/>
    <property type="evidence" value="ECO:0007669"/>
    <property type="project" value="TreeGrafter"/>
</dbReference>
<gene>
    <name evidence="2" type="ORF">RF11_05507</name>
</gene>
<dbReference type="GO" id="GO:0005886">
    <property type="term" value="C:plasma membrane"/>
    <property type="evidence" value="ECO:0007669"/>
    <property type="project" value="TreeGrafter"/>
</dbReference>
<keyword evidence="2" id="KW-0675">Receptor</keyword>
<dbReference type="GO" id="GO:0003779">
    <property type="term" value="F:actin binding"/>
    <property type="evidence" value="ECO:0007669"/>
    <property type="project" value="TreeGrafter"/>
</dbReference>
<dbReference type="OrthoDB" id="4680325at2759"/>
<dbReference type="AlphaFoldDB" id="A0A0C2MSP6"/>
<dbReference type="PANTHER" id="PTHR12287:SF23">
    <property type="entry name" value="AROUSER, ISOFORM A-RELATED"/>
    <property type="match status" value="1"/>
</dbReference>
<sequence length="321" mass="37314">MNMEEDLVKYYYNFPKMPDEMKYRVTHIYSVPKYGNSSFHLKNSLAILRNVTNICNIFPEDLIVTLDHMHLKIYDGNENRSADKICKFINKISDISVSFENNLALNDRDQNITDATNIVFDSLKLKNLTAKFSQQKNLNQKQKYMLRRLKGLRNEEINDVIQKIRHALNLIAVLRPFMQVPNAVDFLHKIFMYLVLFVHLYGVENASLVENPYFNQATLKMFSFALTAKEYAFLSNLGSYWCHSLHGSNNTDLADDTYSEKFFGSGVGFIFEIEHYPLPDDNDKKLLSFNDYRLAKCNYEKQDVSELTIYAGEIIIVKNGL</sequence>
<dbReference type="InterPro" id="IPR039801">
    <property type="entry name" value="EPS8-like"/>
</dbReference>
<evidence type="ECO:0000313" key="3">
    <source>
        <dbReference type="Proteomes" id="UP000031668"/>
    </source>
</evidence>
<comment type="caution">
    <text evidence="2">The sequence shown here is derived from an EMBL/GenBank/DDBJ whole genome shotgun (WGS) entry which is preliminary data.</text>
</comment>
<evidence type="ECO:0000259" key="1">
    <source>
        <dbReference type="Pfam" id="PF22975"/>
    </source>
</evidence>
<dbReference type="InterPro" id="IPR055093">
    <property type="entry name" value="EPS8_2nd"/>
</dbReference>
<dbReference type="Proteomes" id="UP000031668">
    <property type="component" value="Unassembled WGS sequence"/>
</dbReference>
<dbReference type="EMBL" id="JWZT01004123">
    <property type="protein sequence ID" value="KII64717.1"/>
    <property type="molecule type" value="Genomic_DNA"/>
</dbReference>
<accession>A0A0C2MSP6</accession>
<keyword evidence="3" id="KW-1185">Reference proteome</keyword>
<proteinExistence type="predicted"/>
<reference evidence="2 3" key="1">
    <citation type="journal article" date="2014" name="Genome Biol. Evol.">
        <title>The genome of the myxosporean Thelohanellus kitauei shows adaptations to nutrient acquisition within its fish host.</title>
        <authorList>
            <person name="Yang Y."/>
            <person name="Xiong J."/>
            <person name="Zhou Z."/>
            <person name="Huo F."/>
            <person name="Miao W."/>
            <person name="Ran C."/>
            <person name="Liu Y."/>
            <person name="Zhang J."/>
            <person name="Feng J."/>
            <person name="Wang M."/>
            <person name="Wang M."/>
            <person name="Wang L."/>
            <person name="Yao B."/>
        </authorList>
    </citation>
    <scope>NUCLEOTIDE SEQUENCE [LARGE SCALE GENOMIC DNA]</scope>
    <source>
        <strain evidence="2">Wuqing</strain>
    </source>
</reference>